<dbReference type="Pfam" id="PF01957">
    <property type="entry name" value="NfeD"/>
    <property type="match status" value="1"/>
</dbReference>
<protein>
    <submittedName>
        <fullName evidence="7">NfeD family protein</fullName>
    </submittedName>
</protein>
<evidence type="ECO:0000313" key="7">
    <source>
        <dbReference type="EMBL" id="MBW4662154.1"/>
    </source>
</evidence>
<proteinExistence type="predicted"/>
<evidence type="ECO:0000256" key="4">
    <source>
        <dbReference type="ARBA" id="ARBA00023136"/>
    </source>
</evidence>
<keyword evidence="4 5" id="KW-0472">Membrane</keyword>
<feature type="domain" description="NfeD-like C-terminal" evidence="6">
    <location>
        <begin position="83"/>
        <end position="135"/>
    </location>
</feature>
<dbReference type="Gene3D" id="2.40.50.140">
    <property type="entry name" value="Nucleic acid-binding proteins"/>
    <property type="match status" value="1"/>
</dbReference>
<dbReference type="EMBL" id="JAHHHD010000060">
    <property type="protein sequence ID" value="MBW4662154.1"/>
    <property type="molecule type" value="Genomic_DNA"/>
</dbReference>
<dbReference type="GO" id="GO:0005886">
    <property type="term" value="C:plasma membrane"/>
    <property type="evidence" value="ECO:0007669"/>
    <property type="project" value="TreeGrafter"/>
</dbReference>
<organism evidence="7 8">
    <name type="scientific">Drouetiella hepatica Uher 2000/2452</name>
    <dbReference type="NCBI Taxonomy" id="904376"/>
    <lineage>
        <taxon>Bacteria</taxon>
        <taxon>Bacillati</taxon>
        <taxon>Cyanobacteriota</taxon>
        <taxon>Cyanophyceae</taxon>
        <taxon>Oculatellales</taxon>
        <taxon>Oculatellaceae</taxon>
        <taxon>Drouetiella</taxon>
    </lineage>
</organism>
<keyword evidence="2 5" id="KW-0812">Transmembrane</keyword>
<reference evidence="7" key="2">
    <citation type="journal article" date="2022" name="Microbiol. Resour. Announc.">
        <title>Metagenome Sequencing to Explore Phylogenomics of Terrestrial Cyanobacteria.</title>
        <authorList>
            <person name="Ward R.D."/>
            <person name="Stajich J.E."/>
            <person name="Johansen J.R."/>
            <person name="Huntemann M."/>
            <person name="Clum A."/>
            <person name="Foster B."/>
            <person name="Foster B."/>
            <person name="Roux S."/>
            <person name="Palaniappan K."/>
            <person name="Varghese N."/>
            <person name="Mukherjee S."/>
            <person name="Reddy T.B.K."/>
            <person name="Daum C."/>
            <person name="Copeland A."/>
            <person name="Chen I.A."/>
            <person name="Ivanova N.N."/>
            <person name="Kyrpides N.C."/>
            <person name="Shapiro N."/>
            <person name="Eloe-Fadrosh E.A."/>
            <person name="Pietrasiak N."/>
        </authorList>
    </citation>
    <scope>NUCLEOTIDE SEQUENCE</scope>
    <source>
        <strain evidence="7">UHER 2000/2452</strain>
    </source>
</reference>
<evidence type="ECO:0000313" key="8">
    <source>
        <dbReference type="Proteomes" id="UP000757435"/>
    </source>
</evidence>
<sequence length="141" mass="15710">MSVSVLWMIAGVALCIMEFIIPTAFVELTMGLSAIAVALLTPVIPHLGLQVVLWLALSVLLNILLQRFLPKTRSRVIEDSKEAKTLTEILPGQTGRVIYEGNSWQARCEDEEIAIAPHQKVYVVRRQGTTLIVMPEQALRF</sequence>
<accession>A0A951QHG5</accession>
<dbReference type="PANTHER" id="PTHR33507:SF3">
    <property type="entry name" value="INNER MEMBRANE PROTEIN YBBJ"/>
    <property type="match status" value="1"/>
</dbReference>
<comment type="caution">
    <text evidence="7">The sequence shown here is derived from an EMBL/GenBank/DDBJ whole genome shotgun (WGS) entry which is preliminary data.</text>
</comment>
<dbReference type="InterPro" id="IPR002810">
    <property type="entry name" value="NfeD-like_C"/>
</dbReference>
<dbReference type="InterPro" id="IPR012340">
    <property type="entry name" value="NA-bd_OB-fold"/>
</dbReference>
<feature type="transmembrane region" description="Helical" evidence="5">
    <location>
        <begin position="32"/>
        <end position="65"/>
    </location>
</feature>
<feature type="transmembrane region" description="Helical" evidence="5">
    <location>
        <begin position="5"/>
        <end position="26"/>
    </location>
</feature>
<gene>
    <name evidence="7" type="ORF">KME15_26160</name>
</gene>
<comment type="subcellular location">
    <subcellularLocation>
        <location evidence="1">Membrane</location>
        <topology evidence="1">Multi-pass membrane protein</topology>
    </subcellularLocation>
</comment>
<dbReference type="InterPro" id="IPR052165">
    <property type="entry name" value="Membrane_assoc_protease"/>
</dbReference>
<name>A0A951QHG5_9CYAN</name>
<dbReference type="Proteomes" id="UP000757435">
    <property type="component" value="Unassembled WGS sequence"/>
</dbReference>
<reference evidence="7" key="1">
    <citation type="submission" date="2021-05" db="EMBL/GenBank/DDBJ databases">
        <authorList>
            <person name="Pietrasiak N."/>
            <person name="Ward R."/>
            <person name="Stajich J.E."/>
            <person name="Kurbessoian T."/>
        </authorList>
    </citation>
    <scope>NUCLEOTIDE SEQUENCE</scope>
    <source>
        <strain evidence="7">UHER 2000/2452</strain>
    </source>
</reference>
<evidence type="ECO:0000259" key="6">
    <source>
        <dbReference type="Pfam" id="PF01957"/>
    </source>
</evidence>
<dbReference type="PANTHER" id="PTHR33507">
    <property type="entry name" value="INNER MEMBRANE PROTEIN YBBJ"/>
    <property type="match status" value="1"/>
</dbReference>
<evidence type="ECO:0000256" key="2">
    <source>
        <dbReference type="ARBA" id="ARBA00022692"/>
    </source>
</evidence>
<keyword evidence="3 5" id="KW-1133">Transmembrane helix</keyword>
<evidence type="ECO:0000256" key="1">
    <source>
        <dbReference type="ARBA" id="ARBA00004141"/>
    </source>
</evidence>
<evidence type="ECO:0000256" key="5">
    <source>
        <dbReference type="SAM" id="Phobius"/>
    </source>
</evidence>
<evidence type="ECO:0000256" key="3">
    <source>
        <dbReference type="ARBA" id="ARBA00022989"/>
    </source>
</evidence>
<dbReference type="AlphaFoldDB" id="A0A951QHG5"/>